<protein>
    <recommendedName>
        <fullName evidence="3">Fcf2 pre-rRNA processing C-terminal domain-containing protein</fullName>
    </recommendedName>
</protein>
<evidence type="ECO:0000313" key="4">
    <source>
        <dbReference type="EMBL" id="KAG8628907.1"/>
    </source>
</evidence>
<accession>A0A8K0PHU7</accession>
<dbReference type="Pfam" id="PF08698">
    <property type="entry name" value="Fcf2"/>
    <property type="match status" value="1"/>
</dbReference>
<evidence type="ECO:0000313" key="5">
    <source>
        <dbReference type="Proteomes" id="UP000809789"/>
    </source>
</evidence>
<evidence type="ECO:0000256" key="1">
    <source>
        <dbReference type="ARBA" id="ARBA00004604"/>
    </source>
</evidence>
<gene>
    <name evidence="4" type="ORF">KVT40_002772</name>
</gene>
<dbReference type="GO" id="GO:0003723">
    <property type="term" value="F:RNA binding"/>
    <property type="evidence" value="ECO:0007669"/>
    <property type="project" value="TreeGrafter"/>
</dbReference>
<keyword evidence="5" id="KW-1185">Reference proteome</keyword>
<reference evidence="4" key="1">
    <citation type="submission" date="2021-07" db="EMBL/GenBank/DDBJ databases">
        <title>Elsinoe batatas strain:CRI-CJ2 Genome sequencing and assembly.</title>
        <authorList>
            <person name="Huang L."/>
        </authorList>
    </citation>
    <scope>NUCLEOTIDE SEQUENCE</scope>
    <source>
        <strain evidence="4">CRI-CJ2</strain>
    </source>
</reference>
<dbReference type="OrthoDB" id="427886at2759"/>
<dbReference type="AlphaFoldDB" id="A0A8K0PHU7"/>
<dbReference type="Proteomes" id="UP000809789">
    <property type="component" value="Unassembled WGS sequence"/>
</dbReference>
<evidence type="ECO:0000256" key="2">
    <source>
        <dbReference type="ARBA" id="ARBA00023242"/>
    </source>
</evidence>
<keyword evidence="2" id="KW-0539">Nucleus</keyword>
<comment type="caution">
    <text evidence="4">The sequence shown here is derived from an EMBL/GenBank/DDBJ whole genome shotgun (WGS) entry which is preliminary data.</text>
</comment>
<dbReference type="PANTHER" id="PTHR21686:SF12">
    <property type="entry name" value="DEOXYNUCLEOTIDYLTRANSFERASE TERMINAL-INTERACTING PROTEIN 2"/>
    <property type="match status" value="1"/>
</dbReference>
<feature type="domain" description="Fcf2 pre-rRNA processing C-terminal" evidence="3">
    <location>
        <begin position="99"/>
        <end position="194"/>
    </location>
</feature>
<dbReference type="InterPro" id="IPR039883">
    <property type="entry name" value="Fcf2/DNTTIP2"/>
</dbReference>
<dbReference type="PANTHER" id="PTHR21686">
    <property type="entry name" value="DEOXYNUCLEOTIDYLTRANSFERASE TERMINAL-INTERACTING PROTEIN 2"/>
    <property type="match status" value="1"/>
</dbReference>
<dbReference type="GO" id="GO:0005730">
    <property type="term" value="C:nucleolus"/>
    <property type="evidence" value="ECO:0007669"/>
    <property type="project" value="UniProtKB-SubCell"/>
</dbReference>
<name>A0A8K0PHU7_9PEZI</name>
<comment type="subcellular location">
    <subcellularLocation>
        <location evidence="1">Nucleus</location>
        <location evidence="1">Nucleolus</location>
    </subcellularLocation>
</comment>
<proteinExistence type="predicted"/>
<dbReference type="EMBL" id="JAESVG020000003">
    <property type="protein sequence ID" value="KAG8628907.1"/>
    <property type="molecule type" value="Genomic_DNA"/>
</dbReference>
<evidence type="ECO:0000259" key="3">
    <source>
        <dbReference type="Pfam" id="PF08698"/>
    </source>
</evidence>
<organism evidence="4 5">
    <name type="scientific">Elsinoe batatas</name>
    <dbReference type="NCBI Taxonomy" id="2601811"/>
    <lineage>
        <taxon>Eukaryota</taxon>
        <taxon>Fungi</taxon>
        <taxon>Dikarya</taxon>
        <taxon>Ascomycota</taxon>
        <taxon>Pezizomycotina</taxon>
        <taxon>Dothideomycetes</taxon>
        <taxon>Dothideomycetidae</taxon>
        <taxon>Myriangiales</taxon>
        <taxon>Elsinoaceae</taxon>
        <taxon>Elsinoe</taxon>
    </lineage>
</organism>
<dbReference type="InterPro" id="IPR014810">
    <property type="entry name" value="Fcf2_C"/>
</dbReference>
<sequence length="224" mass="26055">MAEVEDLSDERIDELLRKAEERLGSQSGQIVVRSDEHKSYRFPQLDTGALAKPHIRQAKYGATVLREGKETEQEKKKDLTHMRKVEDPVTIRKQQTEKKKATAGERWYNLPKTDLTPELKRDLQILKMRNVLDPHRHYKKEGGKMKAPEYSQVGTIIEGPTEYYSSRLNNRDRKRTFVEEVLAGEQETGRFKRKYGDVQAQKTSGKKAFYKSVKAKRTASFKKR</sequence>
<dbReference type="GO" id="GO:0006396">
    <property type="term" value="P:RNA processing"/>
    <property type="evidence" value="ECO:0007669"/>
    <property type="project" value="TreeGrafter"/>
</dbReference>